<gene>
    <name evidence="1" type="ORF">Goarm_020173</name>
</gene>
<sequence>MEIEEAMGYGSVLRDEEEMRPWSQQTRFANMEIRLACVGEVALSKAKQHSNDMAKTLATT</sequence>
<evidence type="ECO:0000313" key="2">
    <source>
        <dbReference type="Proteomes" id="UP000593575"/>
    </source>
</evidence>
<name>A0A7J9IMW9_9ROSI</name>
<evidence type="ECO:0000313" key="1">
    <source>
        <dbReference type="EMBL" id="MBA0823441.1"/>
    </source>
</evidence>
<dbReference type="AlphaFoldDB" id="A0A7J9IMW9"/>
<comment type="caution">
    <text evidence="1">The sequence shown here is derived from an EMBL/GenBank/DDBJ whole genome shotgun (WGS) entry which is preliminary data.</text>
</comment>
<dbReference type="EMBL" id="JABFAE010000002">
    <property type="protein sequence ID" value="MBA0823441.1"/>
    <property type="molecule type" value="Genomic_DNA"/>
</dbReference>
<proteinExistence type="predicted"/>
<keyword evidence="2" id="KW-1185">Reference proteome</keyword>
<accession>A0A7J9IMW9</accession>
<organism evidence="1 2">
    <name type="scientific">Gossypium armourianum</name>
    <dbReference type="NCBI Taxonomy" id="34283"/>
    <lineage>
        <taxon>Eukaryota</taxon>
        <taxon>Viridiplantae</taxon>
        <taxon>Streptophyta</taxon>
        <taxon>Embryophyta</taxon>
        <taxon>Tracheophyta</taxon>
        <taxon>Spermatophyta</taxon>
        <taxon>Magnoliopsida</taxon>
        <taxon>eudicotyledons</taxon>
        <taxon>Gunneridae</taxon>
        <taxon>Pentapetalae</taxon>
        <taxon>rosids</taxon>
        <taxon>malvids</taxon>
        <taxon>Malvales</taxon>
        <taxon>Malvaceae</taxon>
        <taxon>Malvoideae</taxon>
        <taxon>Gossypium</taxon>
    </lineage>
</organism>
<protein>
    <submittedName>
        <fullName evidence="1">Uncharacterized protein</fullName>
    </submittedName>
</protein>
<feature type="non-terminal residue" evidence="1">
    <location>
        <position position="60"/>
    </location>
</feature>
<dbReference type="Proteomes" id="UP000593575">
    <property type="component" value="Unassembled WGS sequence"/>
</dbReference>
<reference evidence="1 2" key="1">
    <citation type="journal article" date="2019" name="Genome Biol. Evol.">
        <title>Insights into the evolution of the New World diploid cottons (Gossypium, subgenus Houzingenia) based on genome sequencing.</title>
        <authorList>
            <person name="Grover C.E."/>
            <person name="Arick M.A. 2nd"/>
            <person name="Thrash A."/>
            <person name="Conover J.L."/>
            <person name="Sanders W.S."/>
            <person name="Peterson D.G."/>
            <person name="Frelichowski J.E."/>
            <person name="Scheffler J.A."/>
            <person name="Scheffler B.E."/>
            <person name="Wendel J.F."/>
        </authorList>
    </citation>
    <scope>NUCLEOTIDE SEQUENCE [LARGE SCALE GENOMIC DNA]</scope>
    <source>
        <strain evidence="1">6</strain>
        <tissue evidence="1">Leaf</tissue>
    </source>
</reference>